<evidence type="ECO:0000259" key="6">
    <source>
        <dbReference type="PROSITE" id="PS51094"/>
    </source>
</evidence>
<reference evidence="9" key="1">
    <citation type="submission" date="2020-06" db="EMBL/GenBank/DDBJ databases">
        <title>Insight into the genomes of haloalkaliphilic bacilli from Kenyan soda lakes.</title>
        <authorList>
            <person name="Mwirichia R."/>
            <person name="Villamizar G.C."/>
            <person name="Poehlein A."/>
            <person name="Mugweru J."/>
            <person name="Kipnyargis A."/>
            <person name="Kiplimo D."/>
            <person name="Orwa P."/>
            <person name="Daniel R."/>
        </authorList>
    </citation>
    <scope>NUCLEOTIDE SEQUENCE</scope>
    <source>
        <strain evidence="9">B1096_S55</strain>
    </source>
</reference>
<dbReference type="InterPro" id="IPR013011">
    <property type="entry name" value="PTS_EIIB_2"/>
</dbReference>
<dbReference type="InterPro" id="IPR011608">
    <property type="entry name" value="PRD"/>
</dbReference>
<evidence type="ECO:0000256" key="5">
    <source>
        <dbReference type="ARBA" id="ARBA00023163"/>
    </source>
</evidence>
<keyword evidence="4" id="KW-0010">Activator</keyword>
<feature type="domain" description="PRD" evidence="8">
    <location>
        <begin position="184"/>
        <end position="289"/>
    </location>
</feature>
<keyword evidence="3" id="KW-0805">Transcription regulation</keyword>
<dbReference type="PROSITE" id="PS51094">
    <property type="entry name" value="PTS_EIIA_TYPE_2"/>
    <property type="match status" value="1"/>
</dbReference>
<evidence type="ECO:0000256" key="1">
    <source>
        <dbReference type="ARBA" id="ARBA00022679"/>
    </source>
</evidence>
<dbReference type="Pfam" id="PF05043">
    <property type="entry name" value="Mga"/>
    <property type="match status" value="1"/>
</dbReference>
<proteinExistence type="predicted"/>
<keyword evidence="10" id="KW-1185">Reference proteome</keyword>
<dbReference type="Gene3D" id="3.40.930.10">
    <property type="entry name" value="Mannitol-specific EII, Chain A"/>
    <property type="match status" value="1"/>
</dbReference>
<keyword evidence="1" id="KW-0808">Transferase</keyword>
<dbReference type="GO" id="GO:0009401">
    <property type="term" value="P:phosphoenolpyruvate-dependent sugar phosphotransferase system"/>
    <property type="evidence" value="ECO:0007669"/>
    <property type="project" value="InterPro"/>
</dbReference>
<dbReference type="SUPFAM" id="SSF46785">
    <property type="entry name" value="Winged helix' DNA-binding domain"/>
    <property type="match status" value="2"/>
</dbReference>
<dbReference type="EMBL" id="JABXYM010000001">
    <property type="protein sequence ID" value="MCR6097993.1"/>
    <property type="molecule type" value="Genomic_DNA"/>
</dbReference>
<dbReference type="InterPro" id="IPR036634">
    <property type="entry name" value="PRD_sf"/>
</dbReference>
<dbReference type="Proteomes" id="UP001057753">
    <property type="component" value="Unassembled WGS sequence"/>
</dbReference>
<dbReference type="AlphaFoldDB" id="A0A9Q4B445"/>
<evidence type="ECO:0000313" key="9">
    <source>
        <dbReference type="EMBL" id="MCR6097993.1"/>
    </source>
</evidence>
<dbReference type="SUPFAM" id="SSF55804">
    <property type="entry name" value="Phoshotransferase/anion transport protein"/>
    <property type="match status" value="1"/>
</dbReference>
<dbReference type="InterPro" id="IPR002178">
    <property type="entry name" value="PTS_EIIA_type-2_dom"/>
</dbReference>
<name>A0A9Q4B445_SALAG</name>
<dbReference type="Pfam" id="PF08279">
    <property type="entry name" value="HTH_11"/>
    <property type="match status" value="1"/>
</dbReference>
<accession>A0A9Q4B445</accession>
<evidence type="ECO:0000256" key="4">
    <source>
        <dbReference type="ARBA" id="ARBA00023159"/>
    </source>
</evidence>
<dbReference type="SUPFAM" id="SSF63520">
    <property type="entry name" value="PTS-regulatory domain, PRD"/>
    <property type="match status" value="2"/>
</dbReference>
<dbReference type="SUPFAM" id="SSF52794">
    <property type="entry name" value="PTS system IIB component-like"/>
    <property type="match status" value="1"/>
</dbReference>
<keyword evidence="2" id="KW-0677">Repeat</keyword>
<dbReference type="RefSeq" id="WP_257822371.1">
    <property type="nucleotide sequence ID" value="NZ_JABXYM010000001.1"/>
</dbReference>
<dbReference type="GO" id="GO:0006355">
    <property type="term" value="P:regulation of DNA-templated transcription"/>
    <property type="evidence" value="ECO:0007669"/>
    <property type="project" value="InterPro"/>
</dbReference>
<dbReference type="Pfam" id="PF00359">
    <property type="entry name" value="PTS_EIIA_2"/>
    <property type="match status" value="1"/>
</dbReference>
<gene>
    <name evidence="9" type="ORF">HXA33_15755</name>
</gene>
<organism evidence="9 10">
    <name type="scientific">Salipaludibacillus agaradhaerens</name>
    <name type="common">Bacillus agaradhaerens</name>
    <dbReference type="NCBI Taxonomy" id="76935"/>
    <lineage>
        <taxon>Bacteria</taxon>
        <taxon>Bacillati</taxon>
        <taxon>Bacillota</taxon>
        <taxon>Bacilli</taxon>
        <taxon>Bacillales</taxon>
        <taxon>Bacillaceae</taxon>
    </lineage>
</organism>
<evidence type="ECO:0000256" key="3">
    <source>
        <dbReference type="ARBA" id="ARBA00023015"/>
    </source>
</evidence>
<feature type="domain" description="PRD" evidence="8">
    <location>
        <begin position="298"/>
        <end position="404"/>
    </location>
</feature>
<dbReference type="InterPro" id="IPR016152">
    <property type="entry name" value="PTrfase/Anion_transptr"/>
</dbReference>
<dbReference type="CDD" id="cd00211">
    <property type="entry name" value="PTS_IIA_fru"/>
    <property type="match status" value="1"/>
</dbReference>
<sequence length="645" mass="73984">MLTQRKQAIFNELLKADNPVSSDDIASIIHVTSRTVRNDIKEMEPTLVENGMRLQSIRGQGYHLKVIHETTFKNFVTLLSRNTKISPETPAERVRFMIIRLLLANNYIKSDDLAAALHISESTIKNDIKALKKELERFHISLAHKPGHGLRLQGEERQLRFCMSEYIMNRREVEPDIIPCPDTLLDQKILKIIHQTVYSQLQASNIHLSDVAIKNLIIHIAIACKRIKEKNYVDMDSPGLTDICTKQEFHIAELILHKLEIQLNVTFPTSEIAYIALHLLGTNLRSFSDINSCELKDIMAEDIYRLTMCMLNKIDEKLHLRLFDQELIVALCTHLRPAITRHKYGMNLRNPLLHEIKNHYPVAMEAAIMASLVLKEELDIDIHENEIGFIALHIGAAIERKKLTSHRKKCMIVCATGIGTAKLLYYKLQANFDGKLEIIGTTGYHHLHNLEKHSLDFIVSTVPIRKNIGIPVVVISAIPTKQDVDRISHVLKNNDSTVSFKSYINDDFIFLNHSSETKEETLTFLAKQLMTKGMVNDGYYDDLMSREKVSPTSFGNLIAIPHPLHPQTERTFLTFCTLKKPIKWGAQSVQLICLLNIEKNSDEDFQQMYKWLANLLDNFQKIKDLIKCTNKQDFLHTLYKDNTLC</sequence>
<dbReference type="CDD" id="cd05568">
    <property type="entry name" value="PTS_IIB_bgl_like"/>
    <property type="match status" value="1"/>
</dbReference>
<dbReference type="InterPro" id="IPR036095">
    <property type="entry name" value="PTS_EIIB-like_sf"/>
</dbReference>
<keyword evidence="5" id="KW-0804">Transcription</keyword>
<dbReference type="InterPro" id="IPR007737">
    <property type="entry name" value="Mga_HTH"/>
</dbReference>
<evidence type="ECO:0000259" key="7">
    <source>
        <dbReference type="PROSITE" id="PS51099"/>
    </source>
</evidence>
<dbReference type="PANTHER" id="PTHR30185:SF13">
    <property type="entry name" value="LICABCH OPERON REGULATOR-RELATED"/>
    <property type="match status" value="1"/>
</dbReference>
<evidence type="ECO:0000313" key="10">
    <source>
        <dbReference type="Proteomes" id="UP001057753"/>
    </source>
</evidence>
<dbReference type="Gene3D" id="1.10.10.10">
    <property type="entry name" value="Winged helix-like DNA-binding domain superfamily/Winged helix DNA-binding domain"/>
    <property type="match status" value="2"/>
</dbReference>
<evidence type="ECO:0000259" key="8">
    <source>
        <dbReference type="PROSITE" id="PS51372"/>
    </source>
</evidence>
<dbReference type="Pfam" id="PF00874">
    <property type="entry name" value="PRD"/>
    <property type="match status" value="2"/>
</dbReference>
<comment type="caution">
    <text evidence="9">The sequence shown here is derived from an EMBL/GenBank/DDBJ whole genome shotgun (WGS) entry which is preliminary data.</text>
</comment>
<dbReference type="Gene3D" id="3.40.50.2300">
    <property type="match status" value="1"/>
</dbReference>
<dbReference type="InterPro" id="IPR036390">
    <property type="entry name" value="WH_DNA-bd_sf"/>
</dbReference>
<feature type="domain" description="PTS EIIA type-2" evidence="6">
    <location>
        <begin position="502"/>
        <end position="642"/>
    </location>
</feature>
<dbReference type="InterPro" id="IPR013196">
    <property type="entry name" value="HTH_11"/>
</dbReference>
<feature type="domain" description="PTS EIIB type-2" evidence="7">
    <location>
        <begin position="408"/>
        <end position="499"/>
    </location>
</feature>
<dbReference type="GO" id="GO:0008982">
    <property type="term" value="F:protein-N(PI)-phosphohistidine-sugar phosphotransferase activity"/>
    <property type="evidence" value="ECO:0007669"/>
    <property type="project" value="InterPro"/>
</dbReference>
<dbReference type="InterPro" id="IPR050661">
    <property type="entry name" value="BglG_antiterminators"/>
</dbReference>
<dbReference type="PROSITE" id="PS51372">
    <property type="entry name" value="PRD_2"/>
    <property type="match status" value="2"/>
</dbReference>
<evidence type="ECO:0000256" key="2">
    <source>
        <dbReference type="ARBA" id="ARBA00022737"/>
    </source>
</evidence>
<dbReference type="PROSITE" id="PS51099">
    <property type="entry name" value="PTS_EIIB_TYPE_2"/>
    <property type="match status" value="1"/>
</dbReference>
<dbReference type="Gene3D" id="1.10.1790.10">
    <property type="entry name" value="PRD domain"/>
    <property type="match status" value="2"/>
</dbReference>
<dbReference type="InterPro" id="IPR036388">
    <property type="entry name" value="WH-like_DNA-bd_sf"/>
</dbReference>
<dbReference type="PANTHER" id="PTHR30185">
    <property type="entry name" value="CRYPTIC BETA-GLUCOSIDE BGL OPERON ANTITERMINATOR"/>
    <property type="match status" value="1"/>
</dbReference>
<protein>
    <submittedName>
        <fullName evidence="9">PRD domain-containing protein</fullName>
    </submittedName>
</protein>